<evidence type="ECO:0000256" key="4">
    <source>
        <dbReference type="ARBA" id="ARBA00020522"/>
    </source>
</evidence>
<keyword evidence="5" id="KW-0690">Ribosome biogenesis</keyword>
<feature type="compositionally biased region" description="Basic and acidic residues" evidence="8">
    <location>
        <begin position="131"/>
        <end position="147"/>
    </location>
</feature>
<evidence type="ECO:0000259" key="9">
    <source>
        <dbReference type="PROSITE" id="PS50833"/>
    </source>
</evidence>
<protein>
    <recommendedName>
        <fullName evidence="4">Ribosome biogenesis protein BRX1 homolog</fullName>
    </recommendedName>
    <alternativeName>
        <fullName evidence="7">Brix domain-containing protein 2</fullName>
    </alternativeName>
</protein>
<keyword evidence="6" id="KW-0539">Nucleus</keyword>
<feature type="domain" description="Brix" evidence="9">
    <location>
        <begin position="1"/>
        <end position="69"/>
    </location>
</feature>
<gene>
    <name evidence="11" type="primary">LOC113430003</name>
</gene>
<dbReference type="InterPro" id="IPR007109">
    <property type="entry name" value="Brix"/>
</dbReference>
<feature type="region of interest" description="Disordered" evidence="8">
    <location>
        <begin position="108"/>
        <end position="174"/>
    </location>
</feature>
<dbReference type="RefSeq" id="XP_026548289.1">
    <property type="nucleotide sequence ID" value="XM_026692504.1"/>
</dbReference>
<reference evidence="11" key="1">
    <citation type="submission" date="2025-08" db="UniProtKB">
        <authorList>
            <consortium name="RefSeq"/>
        </authorList>
    </citation>
    <scope>IDENTIFICATION</scope>
</reference>
<comment type="subcellular location">
    <subcellularLocation>
        <location evidence="2">Nucleus</location>
        <location evidence="2">Nucleolus</location>
    </subcellularLocation>
</comment>
<evidence type="ECO:0000256" key="2">
    <source>
        <dbReference type="ARBA" id="ARBA00004604"/>
    </source>
</evidence>
<dbReference type="KEGG" id="nss:113430003"/>
<comment type="similarity">
    <text evidence="3">Belongs to the BRX1 family.</text>
</comment>
<evidence type="ECO:0000313" key="10">
    <source>
        <dbReference type="Proteomes" id="UP000504612"/>
    </source>
</evidence>
<evidence type="ECO:0000256" key="3">
    <source>
        <dbReference type="ARBA" id="ARBA00006369"/>
    </source>
</evidence>
<dbReference type="GO" id="GO:0005730">
    <property type="term" value="C:nucleolus"/>
    <property type="evidence" value="ECO:0007669"/>
    <property type="project" value="UniProtKB-SubCell"/>
</dbReference>
<comment type="function">
    <text evidence="1">Required for biogenesis of the 60S ribosomal subunit.</text>
</comment>
<feature type="non-terminal residue" evidence="11">
    <location>
        <position position="1"/>
    </location>
</feature>
<sequence length="174" mass="20571">ALISLDQIFSTPQYHPRSQPFVDHVFTFSITDERIWFRNYQIIEDDGALVEIGPRFVLNLIKIFQGSFGGQTLYENPHYQSPNMHRRELRLALVAKFREKQNMKELQKLKSTEDPALIPKDPTEEVFETPAEEKPMEIELVRPEPKMSLKKKKKKVHQRQRKWKRKLGRSGVQN</sequence>
<dbReference type="InterPro" id="IPR026532">
    <property type="entry name" value="BRX1"/>
</dbReference>
<name>A0A6J1W7B7_9SAUR</name>
<dbReference type="GO" id="GO:0019843">
    <property type="term" value="F:rRNA binding"/>
    <property type="evidence" value="ECO:0007669"/>
    <property type="project" value="InterPro"/>
</dbReference>
<evidence type="ECO:0000256" key="6">
    <source>
        <dbReference type="ARBA" id="ARBA00023242"/>
    </source>
</evidence>
<dbReference type="GO" id="GO:0006364">
    <property type="term" value="P:rRNA processing"/>
    <property type="evidence" value="ECO:0007669"/>
    <property type="project" value="InterPro"/>
</dbReference>
<dbReference type="Pfam" id="PF04427">
    <property type="entry name" value="Brix"/>
    <property type="match status" value="1"/>
</dbReference>
<accession>A0A6J1W7B7</accession>
<dbReference type="PANTHER" id="PTHR13634:SF0">
    <property type="entry name" value="RIBOSOME BIOGENESIS PROTEIN BRX1 HOMOLOG"/>
    <property type="match status" value="1"/>
</dbReference>
<dbReference type="GO" id="GO:0000027">
    <property type="term" value="P:ribosomal large subunit assembly"/>
    <property type="evidence" value="ECO:0007669"/>
    <property type="project" value="TreeGrafter"/>
</dbReference>
<organism evidence="10 11">
    <name type="scientific">Notechis scutatus</name>
    <name type="common">mainland tiger snake</name>
    <dbReference type="NCBI Taxonomy" id="8663"/>
    <lineage>
        <taxon>Eukaryota</taxon>
        <taxon>Metazoa</taxon>
        <taxon>Chordata</taxon>
        <taxon>Craniata</taxon>
        <taxon>Vertebrata</taxon>
        <taxon>Euteleostomi</taxon>
        <taxon>Lepidosauria</taxon>
        <taxon>Squamata</taxon>
        <taxon>Bifurcata</taxon>
        <taxon>Unidentata</taxon>
        <taxon>Episquamata</taxon>
        <taxon>Toxicofera</taxon>
        <taxon>Serpentes</taxon>
        <taxon>Colubroidea</taxon>
        <taxon>Elapidae</taxon>
        <taxon>Hydrophiinae</taxon>
        <taxon>Notechis</taxon>
    </lineage>
</organism>
<evidence type="ECO:0000313" key="11">
    <source>
        <dbReference type="RefSeq" id="XP_026548289.1"/>
    </source>
</evidence>
<evidence type="ECO:0000256" key="1">
    <source>
        <dbReference type="ARBA" id="ARBA00003439"/>
    </source>
</evidence>
<evidence type="ECO:0000256" key="7">
    <source>
        <dbReference type="ARBA" id="ARBA00033181"/>
    </source>
</evidence>
<dbReference type="GeneID" id="113430003"/>
<keyword evidence="10" id="KW-1185">Reference proteome</keyword>
<proteinExistence type="inferred from homology"/>
<dbReference type="PROSITE" id="PS50833">
    <property type="entry name" value="BRIX"/>
    <property type="match status" value="1"/>
</dbReference>
<feature type="compositionally biased region" description="Basic residues" evidence="8">
    <location>
        <begin position="148"/>
        <end position="168"/>
    </location>
</feature>
<dbReference type="AlphaFoldDB" id="A0A6J1W7B7"/>
<evidence type="ECO:0000256" key="5">
    <source>
        <dbReference type="ARBA" id="ARBA00022517"/>
    </source>
</evidence>
<evidence type="ECO:0000256" key="8">
    <source>
        <dbReference type="SAM" id="MobiDB-lite"/>
    </source>
</evidence>
<dbReference type="PANTHER" id="PTHR13634">
    <property type="entry name" value="RIBOSOME BIOGENESIS PROTEIN BRIX"/>
    <property type="match status" value="1"/>
</dbReference>
<dbReference type="Proteomes" id="UP000504612">
    <property type="component" value="Unplaced"/>
</dbReference>